<dbReference type="SUPFAM" id="SSF55718">
    <property type="entry name" value="SCP-like"/>
    <property type="match status" value="1"/>
</dbReference>
<gene>
    <name evidence="2" type="ORF">BSTOLATCC_MIC9412</name>
</gene>
<dbReference type="Pfam" id="PF02036">
    <property type="entry name" value="SCP2"/>
    <property type="match status" value="1"/>
</dbReference>
<feature type="domain" description="SCP2" evidence="1">
    <location>
        <begin position="19"/>
        <end position="107"/>
    </location>
</feature>
<dbReference type="PANTHER" id="PTHR10094">
    <property type="entry name" value="STEROL CARRIER PROTEIN 2 SCP-2 FAMILY PROTEIN"/>
    <property type="match status" value="1"/>
</dbReference>
<comment type="caution">
    <text evidence="2">The sequence shown here is derived from an EMBL/GenBank/DDBJ whole genome shotgun (WGS) entry which is preliminary data.</text>
</comment>
<dbReference type="InterPro" id="IPR003033">
    <property type="entry name" value="SCP2_sterol-bd_dom"/>
</dbReference>
<dbReference type="InterPro" id="IPR036527">
    <property type="entry name" value="SCP2_sterol-bd_dom_sf"/>
</dbReference>
<dbReference type="PANTHER" id="PTHR10094:SF25">
    <property type="entry name" value="SCP2 STEROL-BINDING DOMAIN-CONTAINING PROTEIN 1"/>
    <property type="match status" value="1"/>
</dbReference>
<dbReference type="EMBL" id="CAJZBQ010000011">
    <property type="protein sequence ID" value="CAG9313599.1"/>
    <property type="molecule type" value="Genomic_DNA"/>
</dbReference>
<reference evidence="2" key="1">
    <citation type="submission" date="2021-09" db="EMBL/GenBank/DDBJ databases">
        <authorList>
            <consortium name="AG Swart"/>
            <person name="Singh M."/>
            <person name="Singh A."/>
            <person name="Seah K."/>
            <person name="Emmerich C."/>
        </authorList>
    </citation>
    <scope>NUCLEOTIDE SEQUENCE</scope>
    <source>
        <strain evidence="2">ATCC30299</strain>
    </source>
</reference>
<protein>
    <recommendedName>
        <fullName evidence="1">SCP2 domain-containing protein</fullName>
    </recommendedName>
</protein>
<evidence type="ECO:0000313" key="2">
    <source>
        <dbReference type="EMBL" id="CAG9313599.1"/>
    </source>
</evidence>
<evidence type="ECO:0000259" key="1">
    <source>
        <dbReference type="Pfam" id="PF02036"/>
    </source>
</evidence>
<dbReference type="Proteomes" id="UP001162131">
    <property type="component" value="Unassembled WGS sequence"/>
</dbReference>
<evidence type="ECO:0000313" key="3">
    <source>
        <dbReference type="Proteomes" id="UP001162131"/>
    </source>
</evidence>
<dbReference type="AlphaFoldDB" id="A0AAU9IZ20"/>
<keyword evidence="3" id="KW-1185">Reference proteome</keyword>
<accession>A0AAU9IZ20</accession>
<name>A0AAU9IZ20_9CILI</name>
<organism evidence="2 3">
    <name type="scientific">Blepharisma stoltei</name>
    <dbReference type="NCBI Taxonomy" id="1481888"/>
    <lineage>
        <taxon>Eukaryota</taxon>
        <taxon>Sar</taxon>
        <taxon>Alveolata</taxon>
        <taxon>Ciliophora</taxon>
        <taxon>Postciliodesmatophora</taxon>
        <taxon>Heterotrichea</taxon>
        <taxon>Heterotrichida</taxon>
        <taxon>Blepharismidae</taxon>
        <taxon>Blepharisma</taxon>
    </lineage>
</organism>
<proteinExistence type="predicted"/>
<dbReference type="Gene3D" id="3.30.1050.10">
    <property type="entry name" value="SCP2 sterol-binding domain"/>
    <property type="match status" value="1"/>
</dbReference>
<sequence>MALKSEKLFSEMAPILQTNGADLVKKIGAVYHFEILPAPGAEPVVFTIDLKNGSGSFAKGRVGTADATFTMTDDDLIAVAQGKLNPQVAFMQGKMKIKGNMAKASKFTPDILPKSPKL</sequence>
<dbReference type="GO" id="GO:0005829">
    <property type="term" value="C:cytosol"/>
    <property type="evidence" value="ECO:0007669"/>
    <property type="project" value="TreeGrafter"/>
</dbReference>